<dbReference type="GO" id="GO:0006412">
    <property type="term" value="P:translation"/>
    <property type="evidence" value="ECO:0007669"/>
    <property type="project" value="InterPro"/>
</dbReference>
<dbReference type="PANTHER" id="PTHR11994">
    <property type="entry name" value="60S RIBOSOMAL PROTEIN L11-RELATED"/>
    <property type="match status" value="1"/>
</dbReference>
<dbReference type="PIRSF" id="PIRSF002161">
    <property type="entry name" value="Ribosomal_L5"/>
    <property type="match status" value="1"/>
</dbReference>
<evidence type="ECO:0000256" key="4">
    <source>
        <dbReference type="RuleBase" id="RU003930"/>
    </source>
</evidence>
<dbReference type="InterPro" id="IPR002132">
    <property type="entry name" value="Ribosomal_uL5"/>
</dbReference>
<gene>
    <name evidence="6" type="primary">rpl5</name>
</gene>
<protein>
    <submittedName>
        <fullName evidence="6">Ribosomal protein L5</fullName>
    </submittedName>
</protein>
<dbReference type="InterPro" id="IPR022803">
    <property type="entry name" value="Ribosomal_uL5_dom_sf"/>
</dbReference>
<geneLocation type="mitochondrion" evidence="6"/>
<feature type="domain" description="Large ribosomal subunit protein uL5 C-terminal" evidence="5">
    <location>
        <begin position="74"/>
        <end position="163"/>
    </location>
</feature>
<dbReference type="GO" id="GO:0003735">
    <property type="term" value="F:structural constituent of ribosome"/>
    <property type="evidence" value="ECO:0007669"/>
    <property type="project" value="InterPro"/>
</dbReference>
<evidence type="ECO:0000256" key="3">
    <source>
        <dbReference type="ARBA" id="ARBA00023274"/>
    </source>
</evidence>
<sequence length="183" mass="19898">MLKEHYEKNVKISLISRFRFKNINLIPKISKVVLHSTGTIEPNLGLELISGQKAIITRAHKSNAGFKIRQNQILGAKVTLRKHTAYHFLDRFVIAILPNLLSQNGSLIFKQRDSSLTIQCKPDLFNPEISVSGLAFKSVDVAVVTTGSTNIQTAALLNAATIPSIVNNGGAAPLDGLLLTSKS</sequence>
<comment type="similarity">
    <text evidence="1 4">Belongs to the universal ribosomal protein uL5 family.</text>
</comment>
<dbReference type="GeneID" id="27218008"/>
<accession>A0A146I7A3</accession>
<keyword evidence="6" id="KW-0496">Mitochondrion</keyword>
<dbReference type="InterPro" id="IPR031309">
    <property type="entry name" value="Ribosomal_uL5_C"/>
</dbReference>
<evidence type="ECO:0000256" key="1">
    <source>
        <dbReference type="ARBA" id="ARBA00008553"/>
    </source>
</evidence>
<evidence type="ECO:0000256" key="2">
    <source>
        <dbReference type="ARBA" id="ARBA00022980"/>
    </source>
</evidence>
<dbReference type="SUPFAM" id="SSF55282">
    <property type="entry name" value="RL5-like"/>
    <property type="match status" value="1"/>
</dbReference>
<dbReference type="EMBL" id="AP015014">
    <property type="protein sequence ID" value="BAU71461.1"/>
    <property type="molecule type" value="Genomic_DNA"/>
</dbReference>
<proteinExistence type="inferred from homology"/>
<keyword evidence="2 4" id="KW-0689">Ribosomal protein</keyword>
<dbReference type="InterPro" id="IPR020929">
    <property type="entry name" value="Ribosomal_uL5_CS"/>
</dbReference>
<name>A0A146I7A3_9EUKA</name>
<keyword evidence="3 4" id="KW-0687">Ribonucleoprotein</keyword>
<dbReference type="GO" id="GO:1990904">
    <property type="term" value="C:ribonucleoprotein complex"/>
    <property type="evidence" value="ECO:0007669"/>
    <property type="project" value="UniProtKB-KW"/>
</dbReference>
<dbReference type="GO" id="GO:0005840">
    <property type="term" value="C:ribosome"/>
    <property type="evidence" value="ECO:0007669"/>
    <property type="project" value="UniProtKB-KW"/>
</dbReference>
<evidence type="ECO:0000313" key="6">
    <source>
        <dbReference type="EMBL" id="BAU71461.1"/>
    </source>
</evidence>
<dbReference type="AlphaFoldDB" id="A0A146I7A3"/>
<evidence type="ECO:0000259" key="5">
    <source>
        <dbReference type="Pfam" id="PF00673"/>
    </source>
</evidence>
<dbReference type="Pfam" id="PF00673">
    <property type="entry name" value="Ribosomal_L5_C"/>
    <property type="match status" value="1"/>
</dbReference>
<dbReference type="RefSeq" id="YP_009245609.1">
    <property type="nucleotide sequence ID" value="NC_029886.1"/>
</dbReference>
<dbReference type="Gene3D" id="3.30.1440.10">
    <property type="match status" value="1"/>
</dbReference>
<dbReference type="PROSITE" id="PS00358">
    <property type="entry name" value="RIBOSOMAL_L5"/>
    <property type="match status" value="1"/>
</dbReference>
<reference evidence="6" key="1">
    <citation type="submission" date="2015-10" db="EMBL/GenBank/DDBJ databases">
        <title>The mitochondrial genome of Diphylleia rotans.</title>
        <authorList>
            <person name="Kamikawa R."/>
            <person name="Roger A.J."/>
        </authorList>
    </citation>
    <scope>NUCLEOTIDE SEQUENCE</scope>
    <source>
        <strain evidence="6">NIES-3764</strain>
    </source>
</reference>
<organism evidence="6">
    <name type="scientific">Diphylleia rotans</name>
    <dbReference type="NCBI Taxonomy" id="190327"/>
    <lineage>
        <taxon>Eukaryota</taxon>
        <taxon>CRuMs</taxon>
        <taxon>Collodictyonidae</taxon>
        <taxon>Diphylleia</taxon>
    </lineage>
</organism>